<dbReference type="GO" id="GO:0016787">
    <property type="term" value="F:hydrolase activity"/>
    <property type="evidence" value="ECO:0007669"/>
    <property type="project" value="UniProtKB-KW"/>
</dbReference>
<dbReference type="OrthoDB" id="630895at2759"/>
<name>A0A8T0NEH1_PANVG</name>
<evidence type="ECO:0000256" key="6">
    <source>
        <dbReference type="ARBA" id="ARBA00025642"/>
    </source>
</evidence>
<evidence type="ECO:0000256" key="3">
    <source>
        <dbReference type="ARBA" id="ARBA00022821"/>
    </source>
</evidence>
<keyword evidence="3" id="KW-0611">Plant defense</keyword>
<dbReference type="InterPro" id="IPR002641">
    <property type="entry name" value="PNPLA_dom"/>
</dbReference>
<keyword evidence="2 8" id="KW-0378">Hydrolase</keyword>
<keyword evidence="12" id="KW-1185">Reference proteome</keyword>
<dbReference type="InterPro" id="IPR016035">
    <property type="entry name" value="Acyl_Trfase/lysoPLipase"/>
</dbReference>
<evidence type="ECO:0000256" key="8">
    <source>
        <dbReference type="RuleBase" id="RU361262"/>
    </source>
</evidence>
<proteinExistence type="inferred from homology"/>
<dbReference type="PROSITE" id="PS51635">
    <property type="entry name" value="PNPLA"/>
    <property type="match status" value="1"/>
</dbReference>
<accession>A0A8T0NEH1</accession>
<comment type="function">
    <text evidence="8">Lipolytic acyl hydrolase (LAH).</text>
</comment>
<comment type="caution">
    <text evidence="7">Lacks conserved residue(s) required for the propagation of feature annotation.</text>
</comment>
<feature type="short sequence motif" description="GXGXXG" evidence="7">
    <location>
        <begin position="67"/>
        <end position="72"/>
    </location>
</feature>
<keyword evidence="4 8" id="KW-0442">Lipid degradation</keyword>
<evidence type="ECO:0000256" key="9">
    <source>
        <dbReference type="SAM" id="MobiDB-lite"/>
    </source>
</evidence>
<dbReference type="Pfam" id="PF01734">
    <property type="entry name" value="Patatin"/>
    <property type="match status" value="1"/>
</dbReference>
<comment type="caution">
    <text evidence="11">The sequence shown here is derived from an EMBL/GenBank/DDBJ whole genome shotgun (WGS) entry which is preliminary data.</text>
</comment>
<evidence type="ECO:0000256" key="4">
    <source>
        <dbReference type="ARBA" id="ARBA00022963"/>
    </source>
</evidence>
<feature type="domain" description="PNPLA" evidence="10">
    <location>
        <begin position="63"/>
        <end position="261"/>
    </location>
</feature>
<gene>
    <name evidence="11" type="ORF">PVAP13_9KG075500</name>
</gene>
<dbReference type="EC" id="3.1.1.-" evidence="8"/>
<dbReference type="GO" id="GO:0006952">
    <property type="term" value="P:defense response"/>
    <property type="evidence" value="ECO:0007669"/>
    <property type="project" value="UniProtKB-KW"/>
</dbReference>
<feature type="compositionally biased region" description="Low complexity" evidence="9">
    <location>
        <begin position="421"/>
        <end position="438"/>
    </location>
</feature>
<evidence type="ECO:0000313" key="11">
    <source>
        <dbReference type="EMBL" id="KAG2547258.1"/>
    </source>
</evidence>
<comment type="domain">
    <text evidence="8">The nitrogen atoms of the two glycine residues in the GGXR motif define the oxyanion hole, and stabilize the oxyanion that forms during the nucleophilic attack by the catalytic serine during substrate cleavage.</text>
</comment>
<dbReference type="PANTHER" id="PTHR32241:SF9">
    <property type="entry name" value="OS03G0416400 PROTEIN"/>
    <property type="match status" value="1"/>
</dbReference>
<protein>
    <recommendedName>
        <fullName evidence="8">Patatin</fullName>
        <ecNumber evidence="8">3.1.1.-</ecNumber>
    </recommendedName>
</protein>
<evidence type="ECO:0000256" key="1">
    <source>
        <dbReference type="ARBA" id="ARBA00010240"/>
    </source>
</evidence>
<dbReference type="AlphaFoldDB" id="A0A8T0NEH1"/>
<keyword evidence="5 8" id="KW-0443">Lipid metabolism</keyword>
<dbReference type="SUPFAM" id="SSF52151">
    <property type="entry name" value="FabD/lysophospholipase-like"/>
    <property type="match status" value="1"/>
</dbReference>
<evidence type="ECO:0000256" key="5">
    <source>
        <dbReference type="ARBA" id="ARBA00023098"/>
    </source>
</evidence>
<evidence type="ECO:0000256" key="7">
    <source>
        <dbReference type="PROSITE-ProRule" id="PRU01161"/>
    </source>
</evidence>
<reference evidence="11" key="1">
    <citation type="submission" date="2020-05" db="EMBL/GenBank/DDBJ databases">
        <title>WGS assembly of Panicum virgatum.</title>
        <authorList>
            <person name="Lovell J.T."/>
            <person name="Jenkins J."/>
            <person name="Shu S."/>
            <person name="Juenger T.E."/>
            <person name="Schmutz J."/>
        </authorList>
    </citation>
    <scope>NUCLEOTIDE SEQUENCE</scope>
    <source>
        <strain evidence="11">AP13</strain>
    </source>
</reference>
<dbReference type="PANTHER" id="PTHR32241">
    <property type="entry name" value="PATATIN-LIKE PROTEIN 6"/>
    <property type="match status" value="1"/>
</dbReference>
<organism evidence="11 12">
    <name type="scientific">Panicum virgatum</name>
    <name type="common">Blackwell switchgrass</name>
    <dbReference type="NCBI Taxonomy" id="38727"/>
    <lineage>
        <taxon>Eukaryota</taxon>
        <taxon>Viridiplantae</taxon>
        <taxon>Streptophyta</taxon>
        <taxon>Embryophyta</taxon>
        <taxon>Tracheophyta</taxon>
        <taxon>Spermatophyta</taxon>
        <taxon>Magnoliopsida</taxon>
        <taxon>Liliopsida</taxon>
        <taxon>Poales</taxon>
        <taxon>Poaceae</taxon>
        <taxon>PACMAD clade</taxon>
        <taxon>Panicoideae</taxon>
        <taxon>Panicodae</taxon>
        <taxon>Paniceae</taxon>
        <taxon>Panicinae</taxon>
        <taxon>Panicum</taxon>
        <taxon>Panicum sect. Hiantes</taxon>
    </lineage>
</organism>
<comment type="function">
    <text evidence="6">Possesses non-specific lipolytic acyl hydrolase (LAH) activity. Hydrolyzes phospholipids as well as galactolipids. May play a role in disease resistance.</text>
</comment>
<feature type="region of interest" description="Disordered" evidence="9">
    <location>
        <begin position="398"/>
        <end position="449"/>
    </location>
</feature>
<evidence type="ECO:0000256" key="2">
    <source>
        <dbReference type="ARBA" id="ARBA00022801"/>
    </source>
</evidence>
<evidence type="ECO:0000313" key="12">
    <source>
        <dbReference type="Proteomes" id="UP000823388"/>
    </source>
</evidence>
<dbReference type="Gene3D" id="3.40.1090.10">
    <property type="entry name" value="Cytosolic phospholipase A2 catalytic domain"/>
    <property type="match status" value="1"/>
</dbReference>
<dbReference type="GO" id="GO:0016042">
    <property type="term" value="P:lipid catabolic process"/>
    <property type="evidence" value="ECO:0007669"/>
    <property type="project" value="UniProtKB-KW"/>
</dbReference>
<sequence length="449" mass="46305">MEAYAAAAASPRTTAMMGADKLSYQLFSLLESKFLFGAGAGCLSSGPGTPARAFLDGGRVRVLAIDGCGGAGAEDALLAAAALARLEARLREQAEDPDARVADFFDVAAGAGAGGVLAAMLFLRGPDGRPRYSAQEALAFVAGGVGRKGWGGRRGRWAKICRGSRGGDRVFQRVFGDATLRDTVAPLLVPCYDLATAAPFVFSRADAVESDAFDFRLRDVCAATCAAGRDPVAVRSVDGLTAIAAASAGVAAMGNPAAAAITHVLHNKQEFPLATGVEDILVLSIGAGASATTCDGSSMPMPARSPSPRELARVTAQGVADMVDESVAMAFGYTCGSNYVRIQAGKAPAPLHADNAASAAGAMLAQRNVESVLFRGRRLSERTNAEKVDALAAELVKEQERRRRSPLPNVAIKQVGTPRLSSATTSSSGTATARTASTMPSPAPWDSRR</sequence>
<dbReference type="EMBL" id="CM029053">
    <property type="protein sequence ID" value="KAG2547258.1"/>
    <property type="molecule type" value="Genomic_DNA"/>
</dbReference>
<evidence type="ECO:0000259" key="10">
    <source>
        <dbReference type="PROSITE" id="PS51635"/>
    </source>
</evidence>
<dbReference type="Proteomes" id="UP000823388">
    <property type="component" value="Chromosome 9K"/>
</dbReference>
<comment type="similarity">
    <text evidence="1 8">Belongs to the patatin family.</text>
</comment>